<protein>
    <submittedName>
        <fullName evidence="1">Uncharacterized protein</fullName>
    </submittedName>
</protein>
<dbReference type="Proteomes" id="UP001378188">
    <property type="component" value="Unassembled WGS sequence"/>
</dbReference>
<evidence type="ECO:0000313" key="2">
    <source>
        <dbReference type="Proteomes" id="UP001378188"/>
    </source>
</evidence>
<accession>A0AAW9REL5</accession>
<dbReference type="AlphaFoldDB" id="A0AAW9REL5"/>
<comment type="caution">
    <text evidence="1">The sequence shown here is derived from an EMBL/GenBank/DDBJ whole genome shotgun (WGS) entry which is preliminary data.</text>
</comment>
<organism evidence="1 2">
    <name type="scientific">Microbaculum marinum</name>
    <dbReference type="NCBI Taxonomy" id="1764581"/>
    <lineage>
        <taxon>Bacteria</taxon>
        <taxon>Pseudomonadati</taxon>
        <taxon>Pseudomonadota</taxon>
        <taxon>Alphaproteobacteria</taxon>
        <taxon>Hyphomicrobiales</taxon>
        <taxon>Tepidamorphaceae</taxon>
        <taxon>Microbaculum</taxon>
    </lineage>
</organism>
<gene>
    <name evidence="1" type="ORF">V3328_11860</name>
</gene>
<sequence>MSALDDILEIALPKIRDLAVEFGNDIVDDVVGDLQQFVRSTADKLQRWNGLLAEEKLAPEEYAFLVKSQVALLQMRALMRAGIAQIRIDKFRNKVIEIVIDTAFDVIIPG</sequence>
<keyword evidence="2" id="KW-1185">Reference proteome</keyword>
<dbReference type="EMBL" id="JAZHOF010000004">
    <property type="protein sequence ID" value="MEJ8572174.1"/>
    <property type="molecule type" value="Genomic_DNA"/>
</dbReference>
<reference evidence="1 2" key="1">
    <citation type="submission" date="2024-02" db="EMBL/GenBank/DDBJ databases">
        <title>Genome analysis and characterization of Microbaculum marinisediminis sp. nov., isolated from marine sediment.</title>
        <authorList>
            <person name="Du Z.-J."/>
            <person name="Ye Y.-Q."/>
            <person name="Zhang Z.-R."/>
            <person name="Yuan S.-M."/>
            <person name="Zhang X.-Y."/>
        </authorList>
    </citation>
    <scope>NUCLEOTIDE SEQUENCE [LARGE SCALE GENOMIC DNA]</scope>
    <source>
        <strain evidence="1 2">SDUM1044001</strain>
    </source>
</reference>
<evidence type="ECO:0000313" key="1">
    <source>
        <dbReference type="EMBL" id="MEJ8572174.1"/>
    </source>
</evidence>
<proteinExistence type="predicted"/>
<dbReference type="RefSeq" id="WP_340329868.1">
    <property type="nucleotide sequence ID" value="NZ_JAZHOF010000004.1"/>
</dbReference>
<name>A0AAW9REL5_9HYPH</name>